<dbReference type="SMART" id="SM00530">
    <property type="entry name" value="HTH_XRE"/>
    <property type="match status" value="1"/>
</dbReference>
<feature type="domain" description="HTH cro/C1-type" evidence="2">
    <location>
        <begin position="10"/>
        <end position="64"/>
    </location>
</feature>
<dbReference type="STRING" id="28885.EI16_00520"/>
<evidence type="ECO:0000259" key="2">
    <source>
        <dbReference type="PROSITE" id="PS50943"/>
    </source>
</evidence>
<dbReference type="PROSITE" id="PS50943">
    <property type="entry name" value="HTH_CROC1"/>
    <property type="match status" value="1"/>
</dbReference>
<dbReference type="AlphaFoldDB" id="A0A066ZLZ6"/>
<dbReference type="Pfam" id="PF01381">
    <property type="entry name" value="HTH_3"/>
    <property type="match status" value="1"/>
</dbReference>
<gene>
    <name evidence="3" type="ORF">EI16_00520</name>
</gene>
<organism evidence="3 4">
    <name type="scientific">Hydrogenovibrio marinus</name>
    <dbReference type="NCBI Taxonomy" id="28885"/>
    <lineage>
        <taxon>Bacteria</taxon>
        <taxon>Pseudomonadati</taxon>
        <taxon>Pseudomonadota</taxon>
        <taxon>Gammaproteobacteria</taxon>
        <taxon>Thiotrichales</taxon>
        <taxon>Piscirickettsiaceae</taxon>
        <taxon>Hydrogenovibrio</taxon>
    </lineage>
</organism>
<comment type="caution">
    <text evidence="3">The sequence shown here is derived from an EMBL/GenBank/DDBJ whole genome shotgun (WGS) entry which is preliminary data.</text>
</comment>
<dbReference type="InterPro" id="IPR010982">
    <property type="entry name" value="Lambda_DNA-bd_dom_sf"/>
</dbReference>
<dbReference type="InterPro" id="IPR001387">
    <property type="entry name" value="Cro/C1-type_HTH"/>
</dbReference>
<feature type="compositionally biased region" description="Basic and acidic residues" evidence="1">
    <location>
        <begin position="78"/>
        <end position="89"/>
    </location>
</feature>
<dbReference type="Proteomes" id="UP000027341">
    <property type="component" value="Unassembled WGS sequence"/>
</dbReference>
<dbReference type="RefSeq" id="WP_035628779.1">
    <property type="nucleotide sequence ID" value="NZ_AP020335.1"/>
</dbReference>
<name>A0A066ZLZ6_HYDMR</name>
<proteinExistence type="predicted"/>
<evidence type="ECO:0000313" key="3">
    <source>
        <dbReference type="EMBL" id="KDN94833.1"/>
    </source>
</evidence>
<dbReference type="Gene3D" id="1.10.260.40">
    <property type="entry name" value="lambda repressor-like DNA-binding domains"/>
    <property type="match status" value="1"/>
</dbReference>
<dbReference type="EMBL" id="JMIU01000001">
    <property type="protein sequence ID" value="KDN94833.1"/>
    <property type="molecule type" value="Genomic_DNA"/>
</dbReference>
<dbReference type="CDD" id="cd00093">
    <property type="entry name" value="HTH_XRE"/>
    <property type="match status" value="1"/>
</dbReference>
<dbReference type="GO" id="GO:0003677">
    <property type="term" value="F:DNA binding"/>
    <property type="evidence" value="ECO:0007669"/>
    <property type="project" value="InterPro"/>
</dbReference>
<reference evidence="3 4" key="1">
    <citation type="submission" date="2014-04" db="EMBL/GenBank/DDBJ databases">
        <title>Draft genome sequence of Hydrogenovibrio marinus MH-110, a model organism for aerobic H2 metabolism.</title>
        <authorList>
            <person name="Cha H.J."/>
            <person name="Jo B.H."/>
            <person name="Hwang B.H."/>
        </authorList>
    </citation>
    <scope>NUCLEOTIDE SEQUENCE [LARGE SCALE GENOMIC DNA]</scope>
    <source>
        <strain evidence="3 4">MH-110</strain>
    </source>
</reference>
<evidence type="ECO:0000313" key="4">
    <source>
        <dbReference type="Proteomes" id="UP000027341"/>
    </source>
</evidence>
<sequence length="95" mass="10962">MSNKKFNEKLKLIREAENLSQSELAEKTGIPKRSIINYENSDRQPAFDAVKKVCESFPEYTMYLMLDDMPENTGSDQIKPEEKKLRDLSTSEQTA</sequence>
<accession>A0A066ZLZ6</accession>
<evidence type="ECO:0000256" key="1">
    <source>
        <dbReference type="SAM" id="MobiDB-lite"/>
    </source>
</evidence>
<protein>
    <recommendedName>
        <fullName evidence="2">HTH cro/C1-type domain-containing protein</fullName>
    </recommendedName>
</protein>
<feature type="region of interest" description="Disordered" evidence="1">
    <location>
        <begin position="70"/>
        <end position="95"/>
    </location>
</feature>
<keyword evidence="4" id="KW-1185">Reference proteome</keyword>
<dbReference type="SUPFAM" id="SSF47413">
    <property type="entry name" value="lambda repressor-like DNA-binding domains"/>
    <property type="match status" value="1"/>
</dbReference>